<feature type="region of interest" description="Disordered" evidence="1">
    <location>
        <begin position="172"/>
        <end position="191"/>
    </location>
</feature>
<sequence>MQIQPNQNHLAQIAKTSGGSEAKATHAQIKNSENEFAQAIHAKDSHINSILPGGCVIPPETFFHSNNKSIEKTLAQASAKYPGAQRDALNSFHENIEGMTPGELDDLKDNIVKRMGSNETSQWERDILQKMYQIADAVAENRIPPHVGKPSVDPFPRIKPFPNPIEIYKKTPQPAIEPLDPGFMNKLGLED</sequence>
<proteinExistence type="predicted"/>
<comment type="caution">
    <text evidence="2">The sequence shown here is derived from an EMBL/GenBank/DDBJ whole genome shotgun (WGS) entry which is preliminary data.</text>
</comment>
<dbReference type="Proteomes" id="UP000231019">
    <property type="component" value="Unassembled WGS sequence"/>
</dbReference>
<accession>A0A2M7G6B0</accession>
<reference evidence="2 3" key="1">
    <citation type="submission" date="2017-09" db="EMBL/GenBank/DDBJ databases">
        <title>Depth-based differentiation of microbial function through sediment-hosted aquifers and enrichment of novel symbionts in the deep terrestrial subsurface.</title>
        <authorList>
            <person name="Probst A.J."/>
            <person name="Ladd B."/>
            <person name="Jarett J.K."/>
            <person name="Geller-Mcgrath D.E."/>
            <person name="Sieber C.M."/>
            <person name="Emerson J.B."/>
            <person name="Anantharaman K."/>
            <person name="Thomas B.C."/>
            <person name="Malmstrom R."/>
            <person name="Stieglmeier M."/>
            <person name="Klingl A."/>
            <person name="Woyke T."/>
            <person name="Ryan C.M."/>
            <person name="Banfield J.F."/>
        </authorList>
    </citation>
    <scope>NUCLEOTIDE SEQUENCE [LARGE SCALE GENOMIC DNA]</scope>
    <source>
        <strain evidence="2">CG17_big_fil_post_rev_8_21_14_2_50_48_46</strain>
    </source>
</reference>
<evidence type="ECO:0000256" key="1">
    <source>
        <dbReference type="SAM" id="MobiDB-lite"/>
    </source>
</evidence>
<protein>
    <submittedName>
        <fullName evidence="2">Uncharacterized protein</fullName>
    </submittedName>
</protein>
<evidence type="ECO:0000313" key="2">
    <source>
        <dbReference type="EMBL" id="PIW17551.1"/>
    </source>
</evidence>
<evidence type="ECO:0000313" key="3">
    <source>
        <dbReference type="Proteomes" id="UP000231019"/>
    </source>
</evidence>
<dbReference type="EMBL" id="PFFQ01000023">
    <property type="protein sequence ID" value="PIW17551.1"/>
    <property type="molecule type" value="Genomic_DNA"/>
</dbReference>
<name>A0A2M7G6B0_9BACT</name>
<organism evidence="2 3">
    <name type="scientific">bacterium (Candidatus Blackallbacteria) CG17_big_fil_post_rev_8_21_14_2_50_48_46</name>
    <dbReference type="NCBI Taxonomy" id="2014261"/>
    <lineage>
        <taxon>Bacteria</taxon>
        <taxon>Candidatus Blackallbacteria</taxon>
    </lineage>
</organism>
<gene>
    <name evidence="2" type="ORF">COW36_08625</name>
</gene>
<dbReference type="AlphaFoldDB" id="A0A2M7G6B0"/>